<dbReference type="EMBL" id="CABVIE010000005">
    <property type="protein sequence ID" value="VVO82666.1"/>
    <property type="molecule type" value="Genomic_DNA"/>
</dbReference>
<comment type="similarity">
    <text evidence="1">Belongs to the outer membrane porin (Opr) (TC 1.B.25) family.</text>
</comment>
<comment type="caution">
    <text evidence="4">The sequence shown here is derived from an EMBL/GenBank/DDBJ whole genome shotgun (WGS) entry which is preliminary data.</text>
</comment>
<proteinExistence type="inferred from homology"/>
<sequence>MSHHKRIFFSVLAIAGLPSAGFAEGVIEDSHARLDMRNLYFNQDLRDGAIKPSKLEEWGQGFVFDFTSGYTTGPVGVGIDALGMLGIKLDSGKGTHYNPQSINRAGQLFPTDGDGRAVDEFSSLGLTGKIRFAKTDVKLGTLRPKMPVLVFNDGRLLPETFQGVQATSRDLDKFTFTAGQIQRVKSRNSSNGEGMAITGAGGATGKRSNEFNFAGVDYSLSKELTLQYYYGELQDFYQQHFVGLVHNTPLPVGSFKTDLRYFDSSSSGKNGSVSGRAEGYRSAGYQNNGKVDNRTFAALFTYALSGHSIGLGYQHLSGSSDFPFVNQQDGASTYLITDRQTGARFQKAGERSWVALYNLDFAAYGIPGLTTALAYQRGDHIKTAAGDKQEWERDFSVSYAFQSQALRGLGVSWRNATLRSTYPTQRNLDENRIYITYTVPIF</sequence>
<organism evidence="4 5">
    <name type="scientific">Pseudomonas fluorescens</name>
    <dbReference type="NCBI Taxonomy" id="294"/>
    <lineage>
        <taxon>Bacteria</taxon>
        <taxon>Pseudomonadati</taxon>
        <taxon>Pseudomonadota</taxon>
        <taxon>Gammaproteobacteria</taxon>
        <taxon>Pseudomonadales</taxon>
        <taxon>Pseudomonadaceae</taxon>
        <taxon>Pseudomonas</taxon>
    </lineage>
</organism>
<protein>
    <submittedName>
        <fullName evidence="4">Porin-like protein NicP</fullName>
    </submittedName>
</protein>
<dbReference type="Pfam" id="PF03573">
    <property type="entry name" value="OprD"/>
    <property type="match status" value="1"/>
</dbReference>
<evidence type="ECO:0000256" key="2">
    <source>
        <dbReference type="ARBA" id="ARBA00022448"/>
    </source>
</evidence>
<dbReference type="InterPro" id="IPR023614">
    <property type="entry name" value="Porin_dom_sf"/>
</dbReference>
<evidence type="ECO:0000256" key="1">
    <source>
        <dbReference type="ARBA" id="ARBA00009075"/>
    </source>
</evidence>
<evidence type="ECO:0000313" key="4">
    <source>
        <dbReference type="EMBL" id="VVO82666.1"/>
    </source>
</evidence>
<dbReference type="GO" id="GO:0016020">
    <property type="term" value="C:membrane"/>
    <property type="evidence" value="ECO:0007669"/>
    <property type="project" value="InterPro"/>
</dbReference>
<gene>
    <name evidence="4" type="primary">nicP_4</name>
    <name evidence="4" type="ORF">PS900_01900</name>
</gene>
<dbReference type="GO" id="GO:0015288">
    <property type="term" value="F:porin activity"/>
    <property type="evidence" value="ECO:0007669"/>
    <property type="project" value="TreeGrafter"/>
</dbReference>
<dbReference type="PANTHER" id="PTHR34596:SF2">
    <property type="entry name" value="CHITOPORIN"/>
    <property type="match status" value="1"/>
</dbReference>
<dbReference type="InterPro" id="IPR005318">
    <property type="entry name" value="OM_porin_bac"/>
</dbReference>
<dbReference type="RefSeq" id="WP_150757601.1">
    <property type="nucleotide sequence ID" value="NZ_CABVIE010000005.1"/>
</dbReference>
<name>A0A8H2RSG6_PSEFL</name>
<dbReference type="Proteomes" id="UP000325723">
    <property type="component" value="Unassembled WGS sequence"/>
</dbReference>
<evidence type="ECO:0000256" key="3">
    <source>
        <dbReference type="ARBA" id="ARBA00022729"/>
    </source>
</evidence>
<dbReference type="AlphaFoldDB" id="A0A8H2RSG6"/>
<keyword evidence="2" id="KW-0813">Transport</keyword>
<dbReference type="Gene3D" id="2.40.160.10">
    <property type="entry name" value="Porin"/>
    <property type="match status" value="1"/>
</dbReference>
<accession>A0A8H2RSG6</accession>
<evidence type="ECO:0000313" key="5">
    <source>
        <dbReference type="Proteomes" id="UP000325723"/>
    </source>
</evidence>
<reference evidence="4 5" key="1">
    <citation type="submission" date="2019-09" db="EMBL/GenBank/DDBJ databases">
        <authorList>
            <person name="Chandra G."/>
            <person name="Truman W A."/>
        </authorList>
    </citation>
    <scope>NUCLEOTIDE SEQUENCE [LARGE SCALE GENOMIC DNA]</scope>
    <source>
        <strain evidence="4">PS900</strain>
    </source>
</reference>
<dbReference type="PANTHER" id="PTHR34596">
    <property type="entry name" value="CHITOPORIN"/>
    <property type="match status" value="1"/>
</dbReference>
<keyword evidence="3" id="KW-0732">Signal</keyword>